<proteinExistence type="predicted"/>
<feature type="region of interest" description="Disordered" evidence="1">
    <location>
        <begin position="280"/>
        <end position="306"/>
    </location>
</feature>
<protein>
    <recommendedName>
        <fullName evidence="2">2EXR domain-containing protein</fullName>
    </recommendedName>
</protein>
<dbReference type="OrthoDB" id="10578159at2759"/>
<organism evidence="3 4">
    <name type="scientific">Hyaloscypha bicolor E</name>
    <dbReference type="NCBI Taxonomy" id="1095630"/>
    <lineage>
        <taxon>Eukaryota</taxon>
        <taxon>Fungi</taxon>
        <taxon>Dikarya</taxon>
        <taxon>Ascomycota</taxon>
        <taxon>Pezizomycotina</taxon>
        <taxon>Leotiomycetes</taxon>
        <taxon>Helotiales</taxon>
        <taxon>Hyaloscyphaceae</taxon>
        <taxon>Hyaloscypha</taxon>
        <taxon>Hyaloscypha bicolor</taxon>
    </lineage>
</organism>
<dbReference type="InParanoid" id="A0A2J6SHA8"/>
<reference evidence="3 4" key="1">
    <citation type="submission" date="2016-04" db="EMBL/GenBank/DDBJ databases">
        <title>A degradative enzymes factory behind the ericoid mycorrhizal symbiosis.</title>
        <authorList>
            <consortium name="DOE Joint Genome Institute"/>
            <person name="Martino E."/>
            <person name="Morin E."/>
            <person name="Grelet G."/>
            <person name="Kuo A."/>
            <person name="Kohler A."/>
            <person name="Daghino S."/>
            <person name="Barry K."/>
            <person name="Choi C."/>
            <person name="Cichocki N."/>
            <person name="Clum A."/>
            <person name="Copeland A."/>
            <person name="Hainaut M."/>
            <person name="Haridas S."/>
            <person name="Labutti K."/>
            <person name="Lindquist E."/>
            <person name="Lipzen A."/>
            <person name="Khouja H.-R."/>
            <person name="Murat C."/>
            <person name="Ohm R."/>
            <person name="Olson A."/>
            <person name="Spatafora J."/>
            <person name="Veneault-Fourrey C."/>
            <person name="Henrissat B."/>
            <person name="Grigoriev I."/>
            <person name="Martin F."/>
            <person name="Perotto S."/>
        </authorList>
    </citation>
    <scope>NUCLEOTIDE SEQUENCE [LARGE SCALE GENOMIC DNA]</scope>
    <source>
        <strain evidence="3 4">E</strain>
    </source>
</reference>
<feature type="compositionally biased region" description="Basic and acidic residues" evidence="1">
    <location>
        <begin position="280"/>
        <end position="298"/>
    </location>
</feature>
<feature type="domain" description="2EXR" evidence="2">
    <location>
        <begin position="51"/>
        <end position="171"/>
    </location>
</feature>
<feature type="region of interest" description="Disordered" evidence="1">
    <location>
        <begin position="98"/>
        <end position="119"/>
    </location>
</feature>
<dbReference type="AlphaFoldDB" id="A0A2J6SHA8"/>
<dbReference type="InterPro" id="IPR045518">
    <property type="entry name" value="2EXR"/>
</dbReference>
<dbReference type="RefSeq" id="XP_024727066.1">
    <property type="nucleotide sequence ID" value="XM_024888206.1"/>
</dbReference>
<evidence type="ECO:0000313" key="3">
    <source>
        <dbReference type="EMBL" id="PMD50162.1"/>
    </source>
</evidence>
<evidence type="ECO:0000259" key="2">
    <source>
        <dbReference type="Pfam" id="PF20150"/>
    </source>
</evidence>
<dbReference type="Proteomes" id="UP000235371">
    <property type="component" value="Unassembled WGS sequence"/>
</dbReference>
<dbReference type="GeneID" id="36596282"/>
<accession>A0A2J6SHA8</accession>
<dbReference type="Pfam" id="PF20150">
    <property type="entry name" value="2EXR"/>
    <property type="match status" value="1"/>
</dbReference>
<gene>
    <name evidence="3" type="ORF">K444DRAFT_709649</name>
</gene>
<keyword evidence="4" id="KW-1185">Reference proteome</keyword>
<evidence type="ECO:0000313" key="4">
    <source>
        <dbReference type="Proteomes" id="UP000235371"/>
    </source>
</evidence>
<sequence>MSMTKACESMRAAAQAAQPYPSPTSNVPLKELREQAHSLLDPSNDQTRSKFEFFPFLPIAVRNMIWKLGTPRPDVLKVSIHGWRRCLSLYDTGVFDVQSEQDGKSEQDDSDIEGGDSSKKSLPSFTYSAWEEFADFSITECCKEARHVSCSLLPRSLATVSCEPRIRFDPAITAIYIHNFHGLLMTVDFNKENYTGEDWFCKDSCIGSGITTLVVHESRFWNQHPECRWEWFSAWRWVGVLRKMFKDVDTVVAWDILESPWSFEDQDLRYWEKQDAVQAEDEHKNAGTHRATDQKDVDSSTDSAQPRRVKYGEDCWFDVDLFEKKLNNFFEVEVVDVLKEDCCFDPSSPKYRKRPQLKFHESADISKRLDKFSLRIGSK</sequence>
<dbReference type="EMBL" id="KZ613913">
    <property type="protein sequence ID" value="PMD50162.1"/>
    <property type="molecule type" value="Genomic_DNA"/>
</dbReference>
<name>A0A2J6SHA8_9HELO</name>
<evidence type="ECO:0000256" key="1">
    <source>
        <dbReference type="SAM" id="MobiDB-lite"/>
    </source>
</evidence>
<feature type="region of interest" description="Disordered" evidence="1">
    <location>
        <begin position="8"/>
        <end position="27"/>
    </location>
</feature>